<dbReference type="GO" id="GO:0006406">
    <property type="term" value="P:mRNA export from nucleus"/>
    <property type="evidence" value="ECO:0007669"/>
    <property type="project" value="TreeGrafter"/>
</dbReference>
<dbReference type="GO" id="GO:0006606">
    <property type="term" value="P:protein import into nucleus"/>
    <property type="evidence" value="ECO:0007669"/>
    <property type="project" value="TreeGrafter"/>
</dbReference>
<organism evidence="10 11">
    <name type="scientific">Albugo candida</name>
    <dbReference type="NCBI Taxonomy" id="65357"/>
    <lineage>
        <taxon>Eukaryota</taxon>
        <taxon>Sar</taxon>
        <taxon>Stramenopiles</taxon>
        <taxon>Oomycota</taxon>
        <taxon>Peronosporomycetes</taxon>
        <taxon>Albuginales</taxon>
        <taxon>Albuginaceae</taxon>
        <taxon>Albugo</taxon>
    </lineage>
</organism>
<dbReference type="OrthoDB" id="17644at2759"/>
<evidence type="ECO:0000256" key="8">
    <source>
        <dbReference type="ARBA" id="ARBA00023242"/>
    </source>
</evidence>
<evidence type="ECO:0000256" key="6">
    <source>
        <dbReference type="ARBA" id="ARBA00023010"/>
    </source>
</evidence>
<dbReference type="GO" id="GO:0045893">
    <property type="term" value="P:positive regulation of DNA-templated transcription"/>
    <property type="evidence" value="ECO:0007669"/>
    <property type="project" value="TreeGrafter"/>
</dbReference>
<evidence type="ECO:0000256" key="4">
    <source>
        <dbReference type="ARBA" id="ARBA00022816"/>
    </source>
</evidence>
<dbReference type="InterPro" id="IPR011502">
    <property type="entry name" value="Nucleoporin_Nup85"/>
</dbReference>
<protein>
    <recommendedName>
        <fullName evidence="9">Nuclear pore complex protein Nup85</fullName>
    </recommendedName>
</protein>
<dbReference type="PANTHER" id="PTHR13373">
    <property type="entry name" value="FROUNT PROTEIN-RELATED"/>
    <property type="match status" value="1"/>
</dbReference>
<keyword evidence="4 9" id="KW-0509">mRNA transport</keyword>
<name>A0A024GM80_9STRA</name>
<dbReference type="GO" id="GO:0017056">
    <property type="term" value="F:structural constituent of nuclear pore"/>
    <property type="evidence" value="ECO:0007669"/>
    <property type="project" value="TreeGrafter"/>
</dbReference>
<evidence type="ECO:0000256" key="9">
    <source>
        <dbReference type="RuleBase" id="RU365073"/>
    </source>
</evidence>
<evidence type="ECO:0000313" key="10">
    <source>
        <dbReference type="EMBL" id="CCI47882.1"/>
    </source>
</evidence>
<evidence type="ECO:0000256" key="7">
    <source>
        <dbReference type="ARBA" id="ARBA00023132"/>
    </source>
</evidence>
<proteinExistence type="inferred from homology"/>
<dbReference type="EMBL" id="CAIX01000193">
    <property type="protein sequence ID" value="CCI47882.1"/>
    <property type="molecule type" value="Genomic_DNA"/>
</dbReference>
<evidence type="ECO:0000256" key="2">
    <source>
        <dbReference type="ARBA" id="ARBA00005573"/>
    </source>
</evidence>
<keyword evidence="7 9" id="KW-0906">Nuclear pore complex</keyword>
<dbReference type="AlphaFoldDB" id="A0A024GM80"/>
<dbReference type="GO" id="GO:0031965">
    <property type="term" value="C:nuclear membrane"/>
    <property type="evidence" value="ECO:0007669"/>
    <property type="project" value="UniProtKB-UniRule"/>
</dbReference>
<dbReference type="Pfam" id="PF07575">
    <property type="entry name" value="Nucleopor_Nup85"/>
    <property type="match status" value="1"/>
</dbReference>
<keyword evidence="6 9" id="KW-0811">Translocation</keyword>
<dbReference type="Proteomes" id="UP000053237">
    <property type="component" value="Unassembled WGS sequence"/>
</dbReference>
<keyword evidence="5 9" id="KW-0653">Protein transport</keyword>
<keyword evidence="11" id="KW-1185">Reference proteome</keyword>
<dbReference type="InParanoid" id="A0A024GM80"/>
<dbReference type="PANTHER" id="PTHR13373:SF21">
    <property type="entry name" value="NUCLEAR PORE COMPLEX PROTEIN NUP85"/>
    <property type="match status" value="1"/>
</dbReference>
<comment type="function">
    <text evidence="9">Functions as a component of the nuclear pore complex (NPC).</text>
</comment>
<evidence type="ECO:0000256" key="1">
    <source>
        <dbReference type="ARBA" id="ARBA00004567"/>
    </source>
</evidence>
<comment type="subcellular location">
    <subcellularLocation>
        <location evidence="1 9">Nucleus</location>
        <location evidence="1 9">Nuclear pore complex</location>
    </subcellularLocation>
</comment>
<comment type="subunit">
    <text evidence="9">Component of the nuclear pore complex (NPC).</text>
</comment>
<keyword evidence="8 9" id="KW-0539">Nucleus</keyword>
<comment type="caution">
    <text evidence="10">The sequence shown here is derived from an EMBL/GenBank/DDBJ whole genome shotgun (WGS) entry which is preliminary data.</text>
</comment>
<keyword evidence="9" id="KW-0472">Membrane</keyword>
<gene>
    <name evidence="10" type="ORF">BN9_089250</name>
</gene>
<dbReference type="STRING" id="65357.A0A024GM80"/>
<reference evidence="10 11" key="1">
    <citation type="submission" date="2012-05" db="EMBL/GenBank/DDBJ databases">
        <title>Recombination and specialization in a pathogen metapopulation.</title>
        <authorList>
            <person name="Gardiner A."/>
            <person name="Kemen E."/>
            <person name="Schultz-Larsen T."/>
            <person name="MacLean D."/>
            <person name="Van Oosterhout C."/>
            <person name="Jones J.D.G."/>
        </authorList>
    </citation>
    <scope>NUCLEOTIDE SEQUENCE [LARGE SCALE GENOMIC DNA]</scope>
    <source>
        <strain evidence="10 11">Ac Nc2</strain>
    </source>
</reference>
<sequence length="715" mass="81763">MVDSIDATILSESFTILQRTKHLPVLCSSTNPESAICSYLTFPHNATNASNASSVQWMARDLTLSVRATSESVDRRIGLHKNLRRLAAECVDVYFRLRVSGECNQNTVTTSLHHKQLSRAYRQAIARCIDAYESRDALLYEDPEEDFIDYLKVTLALWHLCEIIFLRNASIPRDDPIIAYQVAHWLQEHYIAGKKQKLARKSLHYLKSHEFGGIPVENDPEYWKTVVGFVLLGQGHHAWQILAHHSSYHAAKMRKIALSSDTGIQHTFGSIQRLLISIPVSTFQQDSSDDNNYGWNAWHNACLELYHTDSWIQNDENLSTVLRIMMGDTEILQLHAETWYELMLARLCFEEPKHIANRLEFLMANSIDKFQHQMTPFDYIIVAILQSDVKTALKGIGALGIHFFSAHLTDLLTEANVISNQNLGDPVDASLREYYVVNYAMELNIVQGMWQLAARYFGTCVRYGACAIQSIIHFESVDNERKVQQLMLLIGDPSTDAHTEKIQNQWRKALSQRRAQTCFKSKKYGCALYWMLTSEQYDAVDTYCEKLLDKCENANCMTPLLDALEFLRPQTKFRKTRKLEWLIEYRDFYLVLQDIDALSRQMQDAPHTAANLNATLKVVLARAAAQVHKLLNSTSDVKRLRVPLLTNVENLLDAGQLTFTSQQLFAVMKYLNELEWAFVGTEKGNVQELSNKIRSLLPIQLTNAIIFETKSRAIA</sequence>
<accession>A0A024GM80</accession>
<dbReference type="GO" id="GO:0031080">
    <property type="term" value="C:nuclear pore outer ring"/>
    <property type="evidence" value="ECO:0007669"/>
    <property type="project" value="TreeGrafter"/>
</dbReference>
<comment type="similarity">
    <text evidence="2 9">Belongs to the nucleoporin Nup85 family.</text>
</comment>
<evidence type="ECO:0000256" key="5">
    <source>
        <dbReference type="ARBA" id="ARBA00022927"/>
    </source>
</evidence>
<keyword evidence="3 9" id="KW-0813">Transport</keyword>
<evidence type="ECO:0000256" key="3">
    <source>
        <dbReference type="ARBA" id="ARBA00022448"/>
    </source>
</evidence>
<evidence type="ECO:0000313" key="11">
    <source>
        <dbReference type="Proteomes" id="UP000053237"/>
    </source>
</evidence>